<dbReference type="Gene3D" id="1.10.10.580">
    <property type="entry name" value="Structural maintenance of chromosome 1. Chain E"/>
    <property type="match status" value="1"/>
</dbReference>
<evidence type="ECO:0000259" key="5">
    <source>
        <dbReference type="Pfam" id="PF04824"/>
    </source>
</evidence>
<organism evidence="7 8">
    <name type="scientific">Discina gigas</name>
    <dbReference type="NCBI Taxonomy" id="1032678"/>
    <lineage>
        <taxon>Eukaryota</taxon>
        <taxon>Fungi</taxon>
        <taxon>Dikarya</taxon>
        <taxon>Ascomycota</taxon>
        <taxon>Pezizomycotina</taxon>
        <taxon>Pezizomycetes</taxon>
        <taxon>Pezizales</taxon>
        <taxon>Discinaceae</taxon>
        <taxon>Discina</taxon>
    </lineage>
</organism>
<evidence type="ECO:0000259" key="6">
    <source>
        <dbReference type="Pfam" id="PF04825"/>
    </source>
</evidence>
<proteinExistence type="inferred from homology"/>
<dbReference type="InterPro" id="IPR006910">
    <property type="entry name" value="Rad21_Rec8_N"/>
</dbReference>
<feature type="compositionally biased region" description="Basic and acidic residues" evidence="4">
    <location>
        <begin position="227"/>
        <end position="240"/>
    </location>
</feature>
<feature type="domain" description="Rad21/Rec8-like protein C-terminal eukaryotic" evidence="5">
    <location>
        <begin position="684"/>
        <end position="722"/>
    </location>
</feature>
<protein>
    <submittedName>
        <fullName evidence="7">R8 protein</fullName>
    </submittedName>
</protein>
<keyword evidence="3" id="KW-0539">Nucleus</keyword>
<evidence type="ECO:0000313" key="7">
    <source>
        <dbReference type="EMBL" id="KAL0636048.1"/>
    </source>
</evidence>
<comment type="caution">
    <text evidence="7">The sequence shown here is derived from an EMBL/GenBank/DDBJ whole genome shotgun (WGS) entry which is preliminary data.</text>
</comment>
<evidence type="ECO:0000256" key="2">
    <source>
        <dbReference type="ARBA" id="ARBA00009870"/>
    </source>
</evidence>
<dbReference type="Pfam" id="PF04824">
    <property type="entry name" value="Rad21_Rec8"/>
    <property type="match status" value="1"/>
</dbReference>
<evidence type="ECO:0000313" key="8">
    <source>
        <dbReference type="Proteomes" id="UP001447188"/>
    </source>
</evidence>
<dbReference type="SUPFAM" id="SSF46785">
    <property type="entry name" value="Winged helix' DNA-binding domain"/>
    <property type="match status" value="1"/>
</dbReference>
<dbReference type="CDD" id="cd21789">
    <property type="entry name" value="Rad21_Rec8_M_SpRec8p-like"/>
    <property type="match status" value="1"/>
</dbReference>
<dbReference type="InterPro" id="IPR036390">
    <property type="entry name" value="WH_DNA-bd_sf"/>
</dbReference>
<reference evidence="7 8" key="1">
    <citation type="submission" date="2024-02" db="EMBL/GenBank/DDBJ databases">
        <title>Discinaceae phylogenomics.</title>
        <authorList>
            <person name="Dirks A.C."/>
            <person name="James T.Y."/>
        </authorList>
    </citation>
    <scope>NUCLEOTIDE SEQUENCE [LARGE SCALE GENOMIC DNA]</scope>
    <source>
        <strain evidence="7 8">ACD0624</strain>
    </source>
</reference>
<name>A0ABR3GJM3_9PEZI</name>
<evidence type="ECO:0000256" key="1">
    <source>
        <dbReference type="ARBA" id="ARBA00004123"/>
    </source>
</evidence>
<comment type="similarity">
    <text evidence="2">Belongs to the rad21 family.</text>
</comment>
<feature type="compositionally biased region" description="Polar residues" evidence="4">
    <location>
        <begin position="328"/>
        <end position="338"/>
    </location>
</feature>
<dbReference type="InterPro" id="IPR023093">
    <property type="entry name" value="ScpA-like_C"/>
</dbReference>
<accession>A0ABR3GJM3</accession>
<gene>
    <name evidence="7" type="primary">rec8</name>
    <name evidence="7" type="ORF">Q9L58_004954</name>
</gene>
<evidence type="ECO:0000256" key="3">
    <source>
        <dbReference type="ARBA" id="ARBA00023242"/>
    </source>
</evidence>
<feature type="region of interest" description="Disordered" evidence="4">
    <location>
        <begin position="322"/>
        <end position="348"/>
    </location>
</feature>
<dbReference type="InterPro" id="IPR039781">
    <property type="entry name" value="Rad21/Rec8-like"/>
</dbReference>
<feature type="domain" description="Rad21/Rec8-like protein N-terminal" evidence="6">
    <location>
        <begin position="1"/>
        <end position="114"/>
    </location>
</feature>
<sequence>MFYSHEILTQRKYGVATIWLVATLGSKSGLRKVLRKDILGVNVPKACATVIQPDAPLALRLQSNLLYGISRVYSGQCDYLINDASMAHANIKRMVASTPKVANLDLASGGRAKPEQLVLADDPAFLPDLNLTQLPDGVDFIMDEDGALFDLEDSLGISSMGFDRDDPEKNSARVASRIGSGFGTPFDLMIATSDTVAGDYGFIPGPLSDRNDRFLDDVDFEFDADGEMRELPMPPSERDSMAGGRASIDSSRRIGAGRGSRMGSEEAAAQVLREHEEGRDGSYGGGLGLKDDDNLYSPTEDNGFVLPDGVEALLDHAERLPPVASRSGAPSTDNQTEDTPARRRRGPRATTLVVDIKTELRNADIKEWRDNYLQNMEDALKKSLARKASRKAKGNANTLVFGYGFFGGLRNPILKSLFSAKALLETINENTEGFKKRKRGVGPPGLGEQGINDEGEEGRKRVRARMEHTLGSEGETGLGDLQDEYELPMNQPDDDELEVAREGPEAMSDGIRPSSTAALPWNIMSDRVRSRAGSLMSGGIMLPSAGGFPSSSIGGSQIGSQIGNQVSQMDFAARRASRLSAIKGGAERLSVLGSPIGERDEDALKDLGHEFPVLGDEMEFEYFGAGDVDTQTAQDSQWLAATVEQESTNFFGFLKTEHAKCKQQAEDEGEEPAAFITFEQLLDPAQNRRIVAAQAFHHTLLLATKGLIYVSQEESYGSIQISIF</sequence>
<evidence type="ECO:0000256" key="4">
    <source>
        <dbReference type="SAM" id="MobiDB-lite"/>
    </source>
</evidence>
<dbReference type="PANTHER" id="PTHR12585:SF70">
    <property type="entry name" value="RAD21_REC8 N TERMINAL DOMAIN PROTEIN (AFU_ORTHOLOGUE AFUA_6G02900)"/>
    <property type="match status" value="1"/>
</dbReference>
<feature type="region of interest" description="Disordered" evidence="4">
    <location>
        <begin position="227"/>
        <end position="295"/>
    </location>
</feature>
<keyword evidence="8" id="KW-1185">Reference proteome</keyword>
<dbReference type="Pfam" id="PF04825">
    <property type="entry name" value="Rad21_Rec8_N"/>
    <property type="match status" value="1"/>
</dbReference>
<dbReference type="Proteomes" id="UP001447188">
    <property type="component" value="Unassembled WGS sequence"/>
</dbReference>
<feature type="region of interest" description="Disordered" evidence="4">
    <location>
        <begin position="435"/>
        <end position="458"/>
    </location>
</feature>
<comment type="subcellular location">
    <subcellularLocation>
        <location evidence="1">Nucleus</location>
    </subcellularLocation>
</comment>
<dbReference type="PANTHER" id="PTHR12585">
    <property type="entry name" value="SCC1 / RAD21 FAMILY MEMBER"/>
    <property type="match status" value="1"/>
</dbReference>
<dbReference type="EMBL" id="JBBBZM010000057">
    <property type="protein sequence ID" value="KAL0636048.1"/>
    <property type="molecule type" value="Genomic_DNA"/>
</dbReference>
<dbReference type="InterPro" id="IPR006909">
    <property type="entry name" value="Rad21/Rec8_C_eu"/>
</dbReference>